<keyword evidence="3" id="KW-1185">Reference proteome</keyword>
<evidence type="ECO:0000313" key="2">
    <source>
        <dbReference type="EMBL" id="KZT36760.1"/>
    </source>
</evidence>
<organism evidence="2 3">
    <name type="scientific">Sistotremastrum suecicum HHB10207 ss-3</name>
    <dbReference type="NCBI Taxonomy" id="1314776"/>
    <lineage>
        <taxon>Eukaryota</taxon>
        <taxon>Fungi</taxon>
        <taxon>Dikarya</taxon>
        <taxon>Basidiomycota</taxon>
        <taxon>Agaricomycotina</taxon>
        <taxon>Agaricomycetes</taxon>
        <taxon>Sistotremastrales</taxon>
        <taxon>Sistotremastraceae</taxon>
        <taxon>Sistotremastrum</taxon>
    </lineage>
</organism>
<reference evidence="2 3" key="1">
    <citation type="journal article" date="2016" name="Mol. Biol. Evol.">
        <title>Comparative Genomics of Early-Diverging Mushroom-Forming Fungi Provides Insights into the Origins of Lignocellulose Decay Capabilities.</title>
        <authorList>
            <person name="Nagy L.G."/>
            <person name="Riley R."/>
            <person name="Tritt A."/>
            <person name="Adam C."/>
            <person name="Daum C."/>
            <person name="Floudas D."/>
            <person name="Sun H."/>
            <person name="Yadav J.S."/>
            <person name="Pangilinan J."/>
            <person name="Larsson K.H."/>
            <person name="Matsuura K."/>
            <person name="Barry K."/>
            <person name="Labutti K."/>
            <person name="Kuo R."/>
            <person name="Ohm R.A."/>
            <person name="Bhattacharya S.S."/>
            <person name="Shirouzu T."/>
            <person name="Yoshinaga Y."/>
            <person name="Martin F.M."/>
            <person name="Grigoriev I.V."/>
            <person name="Hibbett D.S."/>
        </authorList>
    </citation>
    <scope>NUCLEOTIDE SEQUENCE [LARGE SCALE GENOMIC DNA]</scope>
    <source>
        <strain evidence="2 3">HHB10207 ss-3</strain>
    </source>
</reference>
<dbReference type="EMBL" id="KV428099">
    <property type="protein sequence ID" value="KZT36760.1"/>
    <property type="molecule type" value="Genomic_DNA"/>
</dbReference>
<accession>A0A166BUH7</accession>
<dbReference type="AlphaFoldDB" id="A0A166BUH7"/>
<name>A0A166BUH7_9AGAM</name>
<proteinExistence type="predicted"/>
<feature type="domain" description="DUF4219" evidence="1">
    <location>
        <begin position="2"/>
        <end position="28"/>
    </location>
</feature>
<dbReference type="Pfam" id="PF13961">
    <property type="entry name" value="DUF4219"/>
    <property type="match status" value="1"/>
</dbReference>
<protein>
    <recommendedName>
        <fullName evidence="1">DUF4219 domain-containing protein</fullName>
    </recommendedName>
</protein>
<dbReference type="OrthoDB" id="2847449at2759"/>
<evidence type="ECO:0000313" key="3">
    <source>
        <dbReference type="Proteomes" id="UP000076798"/>
    </source>
</evidence>
<gene>
    <name evidence="2" type="ORF">SISSUDRAFT_958338</name>
</gene>
<dbReference type="Proteomes" id="UP000076798">
    <property type="component" value="Unassembled WGS sequence"/>
</dbReference>
<dbReference type="InterPro" id="IPR025314">
    <property type="entry name" value="DUF4219"/>
</dbReference>
<sequence>MLDGTNWVTWKRRMSAVLAELDLLKYCNGTHPIPVPAVLTAPTPAENTALRAWEAGNQKTITRLELCLGEIEGGNLLNRETAEIMWRKLCEIHEAHGPLGI</sequence>
<evidence type="ECO:0000259" key="1">
    <source>
        <dbReference type="Pfam" id="PF13961"/>
    </source>
</evidence>
<feature type="non-terminal residue" evidence="2">
    <location>
        <position position="101"/>
    </location>
</feature>